<dbReference type="Proteomes" id="UP000183120">
    <property type="component" value="Unassembled WGS sequence"/>
</dbReference>
<feature type="coiled-coil region" evidence="1">
    <location>
        <begin position="9"/>
        <end position="36"/>
    </location>
</feature>
<feature type="region of interest" description="Disordered" evidence="2">
    <location>
        <begin position="99"/>
        <end position="126"/>
    </location>
</feature>
<comment type="caution">
    <text evidence="3">The sequence shown here is derived from an EMBL/GenBank/DDBJ whole genome shotgun (WGS) entry which is preliminary data.</text>
</comment>
<reference evidence="3 4" key="1">
    <citation type="journal article" date="2016" name="Environ. Microbiol.">
        <title>Genomic resolution of a cold subsurface aquifer community provides metabolic insights for novel microbes adapted to high CO concentrations.</title>
        <authorList>
            <person name="Probst A.J."/>
            <person name="Castelle C.J."/>
            <person name="Singh A."/>
            <person name="Brown C.T."/>
            <person name="Anantharaman K."/>
            <person name="Sharon I."/>
            <person name="Hug L.A."/>
            <person name="Burstein D."/>
            <person name="Emerson J.B."/>
            <person name="Thomas B.C."/>
            <person name="Banfield J.F."/>
        </authorList>
    </citation>
    <scope>NUCLEOTIDE SEQUENCE [LARGE SCALE GENOMIC DNA]</scope>
    <source>
        <strain evidence="3">CG1_02_37_22</strain>
    </source>
</reference>
<evidence type="ECO:0000256" key="2">
    <source>
        <dbReference type="SAM" id="MobiDB-lite"/>
    </source>
</evidence>
<evidence type="ECO:0000313" key="3">
    <source>
        <dbReference type="EMBL" id="OIO15362.1"/>
    </source>
</evidence>
<dbReference type="Gene3D" id="1.20.5.1700">
    <property type="match status" value="1"/>
</dbReference>
<dbReference type="EMBL" id="MNUY01000011">
    <property type="protein sequence ID" value="OIO15362.1"/>
    <property type="molecule type" value="Genomic_DNA"/>
</dbReference>
<evidence type="ECO:0000313" key="4">
    <source>
        <dbReference type="Proteomes" id="UP000183120"/>
    </source>
</evidence>
<evidence type="ECO:0000256" key="1">
    <source>
        <dbReference type="SAM" id="Coils"/>
    </source>
</evidence>
<sequence>MVTETLAVGQTLQTENERLQTEVAGLQAELAKIRGSQPPDLEPHADELQKLQEAYRVLESGTTATIGRLQAQIAALEGSVFTKDQQISDRAKEIQRLKEELQKAQAGQVAEETAPMSPDKGTDSSS</sequence>
<name>A0A1J4TTV8_9BACT</name>
<proteinExistence type="predicted"/>
<protein>
    <submittedName>
        <fullName evidence="3">Uncharacterized protein</fullName>
    </submittedName>
</protein>
<organism evidence="3 4">
    <name type="scientific">Candidatus Gottesmanbacteria bacterium CG1_02_37_22</name>
    <dbReference type="NCBI Taxonomy" id="1805209"/>
    <lineage>
        <taxon>Bacteria</taxon>
        <taxon>Candidatus Gottesmaniibacteriota</taxon>
    </lineage>
</organism>
<dbReference type="AlphaFoldDB" id="A0A1J4TTV8"/>
<gene>
    <name evidence="3" type="ORF">AUJ73_00710</name>
</gene>
<accession>A0A1J4TTV8</accession>
<keyword evidence="1" id="KW-0175">Coiled coil</keyword>